<protein>
    <recommendedName>
        <fullName evidence="4">DUF2878 domain-containing protein</fullName>
    </recommendedName>
</protein>
<feature type="transmembrane region" description="Helical" evidence="1">
    <location>
        <begin position="86"/>
        <end position="108"/>
    </location>
</feature>
<sequence>MPDTASSTSPTIAAAQQDMRTAYLGGAPGLFVSGSVWVIAGVVCLMRSPQAAVWALYIGGALIHPVAGLLTRLLGSPGRHATGNPLGMLAFATTIWMIMMLALAYGISQWRIELFFPAMLFVIGGRYLTFATLFGKKLFWVCCAALGLAGYVLATRHAAPVVGAFTGGAIEIAFGCILAAGQRGVKDAAPASA</sequence>
<dbReference type="Pfam" id="PF22765">
    <property type="entry name" value="DUF7010"/>
    <property type="match status" value="1"/>
</dbReference>
<keyword evidence="3" id="KW-1185">Reference proteome</keyword>
<accession>A0ABX0P7S3</accession>
<feature type="transmembrane region" description="Helical" evidence="1">
    <location>
        <begin position="138"/>
        <end position="154"/>
    </location>
</feature>
<dbReference type="EMBL" id="JAAQOM010000002">
    <property type="protein sequence ID" value="NIA52724.1"/>
    <property type="molecule type" value="Genomic_DNA"/>
</dbReference>
<keyword evidence="1" id="KW-1133">Transmembrane helix</keyword>
<dbReference type="RefSeq" id="WP_166856586.1">
    <property type="nucleotide sequence ID" value="NZ_JAAQOM010000002.1"/>
</dbReference>
<reference evidence="2 3" key="1">
    <citation type="submission" date="2020-03" db="EMBL/GenBank/DDBJ databases">
        <title>Genome sequence of strain Massilia sp. TW-1.</title>
        <authorList>
            <person name="Chaudhary D.K."/>
        </authorList>
    </citation>
    <scope>NUCLEOTIDE SEQUENCE [LARGE SCALE GENOMIC DNA]</scope>
    <source>
        <strain evidence="2 3">TW-1</strain>
    </source>
</reference>
<feature type="transmembrane region" description="Helical" evidence="1">
    <location>
        <begin position="21"/>
        <end position="48"/>
    </location>
</feature>
<organism evidence="2 3">
    <name type="scientific">Telluria antibiotica</name>
    <dbReference type="NCBI Taxonomy" id="2717319"/>
    <lineage>
        <taxon>Bacteria</taxon>
        <taxon>Pseudomonadati</taxon>
        <taxon>Pseudomonadota</taxon>
        <taxon>Betaproteobacteria</taxon>
        <taxon>Burkholderiales</taxon>
        <taxon>Oxalobacteraceae</taxon>
        <taxon>Telluria group</taxon>
        <taxon>Telluria</taxon>
    </lineage>
</organism>
<evidence type="ECO:0000256" key="1">
    <source>
        <dbReference type="SAM" id="Phobius"/>
    </source>
</evidence>
<name>A0ABX0P7S3_9BURK</name>
<keyword evidence="1" id="KW-0472">Membrane</keyword>
<dbReference type="Proteomes" id="UP000716322">
    <property type="component" value="Unassembled WGS sequence"/>
</dbReference>
<evidence type="ECO:0000313" key="2">
    <source>
        <dbReference type="EMBL" id="NIA52724.1"/>
    </source>
</evidence>
<comment type="caution">
    <text evidence="2">The sequence shown here is derived from an EMBL/GenBank/DDBJ whole genome shotgun (WGS) entry which is preliminary data.</text>
</comment>
<evidence type="ECO:0000313" key="3">
    <source>
        <dbReference type="Proteomes" id="UP000716322"/>
    </source>
</evidence>
<evidence type="ECO:0008006" key="4">
    <source>
        <dbReference type="Google" id="ProtNLM"/>
    </source>
</evidence>
<gene>
    <name evidence="2" type="ORF">HAV22_03520</name>
</gene>
<keyword evidence="1" id="KW-0812">Transmembrane</keyword>
<feature type="transmembrane region" description="Helical" evidence="1">
    <location>
        <begin position="160"/>
        <end position="180"/>
    </location>
</feature>
<feature type="transmembrane region" description="Helical" evidence="1">
    <location>
        <begin position="114"/>
        <end position="131"/>
    </location>
</feature>
<proteinExistence type="predicted"/>
<dbReference type="InterPro" id="IPR053824">
    <property type="entry name" value="DUF7010"/>
</dbReference>
<feature type="transmembrane region" description="Helical" evidence="1">
    <location>
        <begin position="54"/>
        <end position="74"/>
    </location>
</feature>